<comment type="caution">
    <text evidence="2">The sequence shown here is derived from an EMBL/GenBank/DDBJ whole genome shotgun (WGS) entry which is preliminary data.</text>
</comment>
<keyword evidence="1" id="KW-0732">Signal</keyword>
<gene>
    <name evidence="2" type="ORF">Dda_1696</name>
</gene>
<protein>
    <submittedName>
        <fullName evidence="2">Uncharacterized protein</fullName>
    </submittedName>
</protein>
<accession>A0AAD6J2Y6</accession>
<reference evidence="2" key="1">
    <citation type="submission" date="2023-01" db="EMBL/GenBank/DDBJ databases">
        <title>The chitinases involved in constricting ring structure development in the nematode-trapping fungus Drechslerella dactyloides.</title>
        <authorList>
            <person name="Wang R."/>
            <person name="Zhang L."/>
            <person name="Tang P."/>
            <person name="Li S."/>
            <person name="Liang L."/>
        </authorList>
    </citation>
    <scope>NUCLEOTIDE SEQUENCE</scope>
    <source>
        <strain evidence="2">YMF1.00031</strain>
    </source>
</reference>
<evidence type="ECO:0000313" key="3">
    <source>
        <dbReference type="Proteomes" id="UP001221413"/>
    </source>
</evidence>
<sequence>MRVGILSAVIRTGLLVSSLLTLGVSGQVVSNVDQFNVILKSKEDAALWVKLVKDIKAIQDLWLVDKATMRVDGVKYPGGKAPEIFDDYASVALSIVEEVRRLLEPTDDDTVGLELALEILARPPFNIETAHHAVSILDTLTGYLLNIPTWIETIVSGSIGIDDFNTNPYASIFWLFGGSLRMSSTSAKPRVAWDPERPSFIRRLFLVLKLELDWATEEFEAQQPMLEALAPEFGVEGARAFNSLVLWTGHYAQLVKRVSDDLYAIRKSESFRAVYKNTGAALPADLRKYFQKHLQLPARARQTSLVAGLNELRAAEVMRTEGETIDSSPRAP</sequence>
<evidence type="ECO:0000256" key="1">
    <source>
        <dbReference type="SAM" id="SignalP"/>
    </source>
</evidence>
<keyword evidence="3" id="KW-1185">Reference proteome</keyword>
<dbReference type="Proteomes" id="UP001221413">
    <property type="component" value="Unassembled WGS sequence"/>
</dbReference>
<dbReference type="AlphaFoldDB" id="A0AAD6J2Y6"/>
<evidence type="ECO:0000313" key="2">
    <source>
        <dbReference type="EMBL" id="KAJ6263136.1"/>
    </source>
</evidence>
<feature type="chain" id="PRO_5042053682" evidence="1">
    <location>
        <begin position="27"/>
        <end position="332"/>
    </location>
</feature>
<dbReference type="EMBL" id="JAQGDS010000002">
    <property type="protein sequence ID" value="KAJ6263136.1"/>
    <property type="molecule type" value="Genomic_DNA"/>
</dbReference>
<feature type="signal peptide" evidence="1">
    <location>
        <begin position="1"/>
        <end position="26"/>
    </location>
</feature>
<name>A0AAD6J2Y6_DREDA</name>
<proteinExistence type="predicted"/>
<organism evidence="2 3">
    <name type="scientific">Drechslerella dactyloides</name>
    <name type="common">Nematode-trapping fungus</name>
    <name type="synonym">Arthrobotrys dactyloides</name>
    <dbReference type="NCBI Taxonomy" id="74499"/>
    <lineage>
        <taxon>Eukaryota</taxon>
        <taxon>Fungi</taxon>
        <taxon>Dikarya</taxon>
        <taxon>Ascomycota</taxon>
        <taxon>Pezizomycotina</taxon>
        <taxon>Orbiliomycetes</taxon>
        <taxon>Orbiliales</taxon>
        <taxon>Orbiliaceae</taxon>
        <taxon>Drechslerella</taxon>
    </lineage>
</organism>